<sequence>MAAEPAGRDPRITFGSGGDRLILKIVFLITLVGFTVELGRPSVASWCSDAAFALFMASACWFAFRAGFRTRLVAHARSFAVVNLLSVHDVPYGRVDGIVLDWLSIRLVLASGRRIRVWGLPESFLAARGDRARELVRRLSDLVEQRRQPGEQAAEHRRVIFADWWVFVAVLATFSAAIVHRTVNG</sequence>
<gene>
    <name evidence="2" type="ORF">Ani05nite_25670</name>
</gene>
<dbReference type="Proteomes" id="UP000647172">
    <property type="component" value="Unassembled WGS sequence"/>
</dbReference>
<keyword evidence="1" id="KW-1133">Transmembrane helix</keyword>
<reference evidence="2" key="1">
    <citation type="submission" date="2021-01" db="EMBL/GenBank/DDBJ databases">
        <title>Whole genome shotgun sequence of Actinoplanes nipponensis NBRC 14063.</title>
        <authorList>
            <person name="Komaki H."/>
            <person name="Tamura T."/>
        </authorList>
    </citation>
    <scope>NUCLEOTIDE SEQUENCE</scope>
    <source>
        <strain evidence="2">NBRC 14063</strain>
    </source>
</reference>
<evidence type="ECO:0000313" key="3">
    <source>
        <dbReference type="Proteomes" id="UP000647172"/>
    </source>
</evidence>
<comment type="caution">
    <text evidence="2">The sequence shown here is derived from an EMBL/GenBank/DDBJ whole genome shotgun (WGS) entry which is preliminary data.</text>
</comment>
<protein>
    <recommendedName>
        <fullName evidence="4">PH domain-containing protein</fullName>
    </recommendedName>
</protein>
<accession>A0A919JE39</accession>
<evidence type="ECO:0000313" key="2">
    <source>
        <dbReference type="EMBL" id="GIE49033.1"/>
    </source>
</evidence>
<dbReference type="AlphaFoldDB" id="A0A919JE39"/>
<keyword evidence="1" id="KW-0812">Transmembrane</keyword>
<name>A0A919JE39_9ACTN</name>
<keyword evidence="3" id="KW-1185">Reference proteome</keyword>
<evidence type="ECO:0008006" key="4">
    <source>
        <dbReference type="Google" id="ProtNLM"/>
    </source>
</evidence>
<dbReference type="EMBL" id="BOMQ01000029">
    <property type="protein sequence ID" value="GIE49033.1"/>
    <property type="molecule type" value="Genomic_DNA"/>
</dbReference>
<feature type="transmembrane region" description="Helical" evidence="1">
    <location>
        <begin position="164"/>
        <end position="183"/>
    </location>
</feature>
<feature type="transmembrane region" description="Helical" evidence="1">
    <location>
        <begin position="21"/>
        <end position="38"/>
    </location>
</feature>
<organism evidence="2 3">
    <name type="scientific">Actinoplanes nipponensis</name>
    <dbReference type="NCBI Taxonomy" id="135950"/>
    <lineage>
        <taxon>Bacteria</taxon>
        <taxon>Bacillati</taxon>
        <taxon>Actinomycetota</taxon>
        <taxon>Actinomycetes</taxon>
        <taxon>Micromonosporales</taxon>
        <taxon>Micromonosporaceae</taxon>
        <taxon>Actinoplanes</taxon>
    </lineage>
</organism>
<keyword evidence="1" id="KW-0472">Membrane</keyword>
<evidence type="ECO:0000256" key="1">
    <source>
        <dbReference type="SAM" id="Phobius"/>
    </source>
</evidence>
<proteinExistence type="predicted"/>
<feature type="transmembrane region" description="Helical" evidence="1">
    <location>
        <begin position="50"/>
        <end position="68"/>
    </location>
</feature>
<dbReference type="RefSeq" id="WP_203768200.1">
    <property type="nucleotide sequence ID" value="NZ_BAAAYJ010000069.1"/>
</dbReference>